<dbReference type="InterPro" id="IPR057666">
    <property type="entry name" value="DrpA_SLOG"/>
</dbReference>
<evidence type="ECO:0000313" key="2">
    <source>
        <dbReference type="EMBL" id="OGC28035.1"/>
    </source>
</evidence>
<evidence type="ECO:0000259" key="1">
    <source>
        <dbReference type="Pfam" id="PF02481"/>
    </source>
</evidence>
<dbReference type="EMBL" id="MEUG01000001">
    <property type="protein sequence ID" value="OGC28035.1"/>
    <property type="molecule type" value="Genomic_DNA"/>
</dbReference>
<sequence length="178" mass="18240">MSLMVRVVGFIGSRSLPASFSPLVSSSVSLFLSRSFRVASGGALGADSFALSALLRQGAASSGVLFSAWQSASGFPASVRPQVSQFLTSGGQVVWGSASPGASRQQAVSALLGRNQRLASSCSVLVAFLFGPSRGSLFTVRQAVSRGVPVVVFLCGGGAALPPDLARHCFIFNGKEVL</sequence>
<dbReference type="SUPFAM" id="SSF102405">
    <property type="entry name" value="MCP/YpsA-like"/>
    <property type="match status" value="1"/>
</dbReference>
<feature type="domain" description="Smf/DprA SLOG" evidence="1">
    <location>
        <begin position="6"/>
        <end position="152"/>
    </location>
</feature>
<gene>
    <name evidence="2" type="ORF">A3K49_03435</name>
</gene>
<protein>
    <recommendedName>
        <fullName evidence="1">Smf/DprA SLOG domain-containing protein</fullName>
    </recommendedName>
</protein>
<organism evidence="2 3">
    <name type="scientific">candidate division WOR-1 bacterium RIFOXYC12_FULL_54_18</name>
    <dbReference type="NCBI Taxonomy" id="1802584"/>
    <lineage>
        <taxon>Bacteria</taxon>
        <taxon>Bacillati</taxon>
        <taxon>Saganbacteria</taxon>
    </lineage>
</organism>
<proteinExistence type="predicted"/>
<reference evidence="2 3" key="1">
    <citation type="journal article" date="2016" name="Nat. Commun.">
        <title>Thousands of microbial genomes shed light on interconnected biogeochemical processes in an aquifer system.</title>
        <authorList>
            <person name="Anantharaman K."/>
            <person name="Brown C.T."/>
            <person name="Hug L.A."/>
            <person name="Sharon I."/>
            <person name="Castelle C.J."/>
            <person name="Probst A.J."/>
            <person name="Thomas B.C."/>
            <person name="Singh A."/>
            <person name="Wilkins M.J."/>
            <person name="Karaoz U."/>
            <person name="Brodie E.L."/>
            <person name="Williams K.H."/>
            <person name="Hubbard S.S."/>
            <person name="Banfield J.F."/>
        </authorList>
    </citation>
    <scope>NUCLEOTIDE SEQUENCE [LARGE SCALE GENOMIC DNA]</scope>
</reference>
<accession>A0A1F4T5G7</accession>
<name>A0A1F4T5G7_UNCSA</name>
<dbReference type="AlphaFoldDB" id="A0A1F4T5G7"/>
<dbReference type="Gene3D" id="3.40.50.450">
    <property type="match status" value="1"/>
</dbReference>
<comment type="caution">
    <text evidence="2">The sequence shown here is derived from an EMBL/GenBank/DDBJ whole genome shotgun (WGS) entry which is preliminary data.</text>
</comment>
<evidence type="ECO:0000313" key="3">
    <source>
        <dbReference type="Proteomes" id="UP000178602"/>
    </source>
</evidence>
<dbReference type="GO" id="GO:0009294">
    <property type="term" value="P:DNA-mediated transformation"/>
    <property type="evidence" value="ECO:0007669"/>
    <property type="project" value="InterPro"/>
</dbReference>
<dbReference type="Pfam" id="PF02481">
    <property type="entry name" value="DNA_processg_A"/>
    <property type="match status" value="1"/>
</dbReference>
<dbReference type="Proteomes" id="UP000178602">
    <property type="component" value="Unassembled WGS sequence"/>
</dbReference>